<feature type="transmembrane region" description="Helical" evidence="1">
    <location>
        <begin position="30"/>
        <end position="54"/>
    </location>
</feature>
<keyword evidence="1" id="KW-0472">Membrane</keyword>
<dbReference type="AlphaFoldDB" id="A0A9D1SUI4"/>
<protein>
    <submittedName>
        <fullName evidence="2">Stage III sporulation protein AD</fullName>
    </submittedName>
</protein>
<feature type="transmembrane region" description="Helical" evidence="1">
    <location>
        <begin position="106"/>
        <end position="127"/>
    </location>
</feature>
<dbReference type="InterPro" id="IPR025664">
    <property type="entry name" value="Spore_III_AC/AD"/>
</dbReference>
<accession>A0A9D1SUI4</accession>
<dbReference type="EMBL" id="DVOB01000127">
    <property type="protein sequence ID" value="HIU96233.1"/>
    <property type="molecule type" value="Genomic_DNA"/>
</dbReference>
<dbReference type="NCBIfam" id="TIGR02849">
    <property type="entry name" value="spore_III_AD"/>
    <property type="match status" value="1"/>
</dbReference>
<dbReference type="Proteomes" id="UP000824130">
    <property type="component" value="Unassembled WGS sequence"/>
</dbReference>
<gene>
    <name evidence="2" type="primary">spoIIIAD</name>
    <name evidence="2" type="ORF">IAD25_05910</name>
</gene>
<keyword evidence="1" id="KW-0812">Transmembrane</keyword>
<name>A0A9D1SUI4_9FIRM</name>
<evidence type="ECO:0000313" key="3">
    <source>
        <dbReference type="Proteomes" id="UP000824130"/>
    </source>
</evidence>
<comment type="caution">
    <text evidence="2">The sequence shown here is derived from an EMBL/GenBank/DDBJ whole genome shotgun (WGS) entry which is preliminary data.</text>
</comment>
<reference evidence="2" key="1">
    <citation type="submission" date="2020-10" db="EMBL/GenBank/DDBJ databases">
        <authorList>
            <person name="Gilroy R."/>
        </authorList>
    </citation>
    <scope>NUCLEOTIDE SEQUENCE</scope>
    <source>
        <strain evidence="2">ChiSjej4B22-8349</strain>
    </source>
</reference>
<sequence>MEILKIVATALTGLILAIVMKSVNKEISIYIVLGTVMIIFLSVADRLAEIFSFLQGIYDNVTYGRTFFPVILKVLAVAYITDFTAQLCRDAGEASIGSKVELAGKIIIFYLAMPILTAILELIKTLLG</sequence>
<organism evidence="2 3">
    <name type="scientific">Candidatus Allocopromorpha excrementipullorum</name>
    <dbReference type="NCBI Taxonomy" id="2840743"/>
    <lineage>
        <taxon>Bacteria</taxon>
        <taxon>Bacillati</taxon>
        <taxon>Bacillota</taxon>
        <taxon>Clostridia</taxon>
        <taxon>Eubacteriales</taxon>
        <taxon>Eubacteriaceae</taxon>
        <taxon>Eubacteriaceae incertae sedis</taxon>
        <taxon>Candidatus Allocopromorpha</taxon>
    </lineage>
</organism>
<dbReference type="Pfam" id="PF06686">
    <property type="entry name" value="SpoIIIAC"/>
    <property type="match status" value="2"/>
</dbReference>
<evidence type="ECO:0000256" key="1">
    <source>
        <dbReference type="SAM" id="Phobius"/>
    </source>
</evidence>
<feature type="transmembrane region" description="Helical" evidence="1">
    <location>
        <begin position="66"/>
        <end position="85"/>
    </location>
</feature>
<evidence type="ECO:0000313" key="2">
    <source>
        <dbReference type="EMBL" id="HIU96233.1"/>
    </source>
</evidence>
<keyword evidence="1" id="KW-1133">Transmembrane helix</keyword>
<dbReference type="InterPro" id="IPR014211">
    <property type="entry name" value="Spore_III_AD"/>
</dbReference>
<proteinExistence type="predicted"/>
<reference evidence="2" key="2">
    <citation type="journal article" date="2021" name="PeerJ">
        <title>Extensive microbial diversity within the chicken gut microbiome revealed by metagenomics and culture.</title>
        <authorList>
            <person name="Gilroy R."/>
            <person name="Ravi A."/>
            <person name="Getino M."/>
            <person name="Pursley I."/>
            <person name="Horton D.L."/>
            <person name="Alikhan N.F."/>
            <person name="Baker D."/>
            <person name="Gharbi K."/>
            <person name="Hall N."/>
            <person name="Watson M."/>
            <person name="Adriaenssens E.M."/>
            <person name="Foster-Nyarko E."/>
            <person name="Jarju S."/>
            <person name="Secka A."/>
            <person name="Antonio M."/>
            <person name="Oren A."/>
            <person name="Chaudhuri R.R."/>
            <person name="La Ragione R."/>
            <person name="Hildebrand F."/>
            <person name="Pallen M.J."/>
        </authorList>
    </citation>
    <scope>NUCLEOTIDE SEQUENCE</scope>
    <source>
        <strain evidence="2">ChiSjej4B22-8349</strain>
    </source>
</reference>